<proteinExistence type="predicted"/>
<dbReference type="PROSITE" id="PS50088">
    <property type="entry name" value="ANK_REPEAT"/>
    <property type="match status" value="2"/>
</dbReference>
<reference evidence="5" key="1">
    <citation type="submission" date="2015-02" db="EMBL/GenBank/DDBJ databases">
        <title>Genome sequencing for Strongylocentrotus purpuratus.</title>
        <authorList>
            <person name="Murali S."/>
            <person name="Liu Y."/>
            <person name="Vee V."/>
            <person name="English A."/>
            <person name="Wang M."/>
            <person name="Skinner E."/>
            <person name="Han Y."/>
            <person name="Muzny D.M."/>
            <person name="Worley K.C."/>
            <person name="Gibbs R.A."/>
        </authorList>
    </citation>
    <scope>NUCLEOTIDE SEQUENCE</scope>
</reference>
<dbReference type="InterPro" id="IPR002110">
    <property type="entry name" value="Ankyrin_rpt"/>
</dbReference>
<dbReference type="GO" id="GO:0005654">
    <property type="term" value="C:nucleoplasm"/>
    <property type="evidence" value="ECO:0000318"/>
    <property type="project" value="GO_Central"/>
</dbReference>
<dbReference type="GeneID" id="576113"/>
<dbReference type="Gene3D" id="1.10.720.40">
    <property type="match status" value="1"/>
</dbReference>
<dbReference type="GO" id="GO:0000724">
    <property type="term" value="P:double-strand break repair via homologous recombination"/>
    <property type="evidence" value="ECO:0000318"/>
    <property type="project" value="GO_Central"/>
</dbReference>
<evidence type="ECO:0000256" key="2">
    <source>
        <dbReference type="SAM" id="MobiDB-lite"/>
    </source>
</evidence>
<dbReference type="KEGG" id="spu:576113"/>
<dbReference type="InterPro" id="IPR003887">
    <property type="entry name" value="LEM_dom"/>
</dbReference>
<accession>A0A7M7N7X3</accession>
<dbReference type="GO" id="GO:0000712">
    <property type="term" value="P:resolution of meiotic recombination intermediates"/>
    <property type="evidence" value="ECO:0000318"/>
    <property type="project" value="GO_Central"/>
</dbReference>
<dbReference type="EnsemblMetazoa" id="XM_030976641">
    <property type="protein sequence ID" value="XP_030832501"/>
    <property type="gene ID" value="LOC576113"/>
</dbReference>
<dbReference type="SUPFAM" id="SSF48403">
    <property type="entry name" value="Ankyrin repeat"/>
    <property type="match status" value="1"/>
</dbReference>
<dbReference type="SMART" id="SM00540">
    <property type="entry name" value="LEM"/>
    <property type="match status" value="1"/>
</dbReference>
<dbReference type="InterPro" id="IPR036770">
    <property type="entry name" value="Ankyrin_rpt-contain_sf"/>
</dbReference>
<organism evidence="4 5">
    <name type="scientific">Strongylocentrotus purpuratus</name>
    <name type="common">Purple sea urchin</name>
    <dbReference type="NCBI Taxonomy" id="7668"/>
    <lineage>
        <taxon>Eukaryota</taxon>
        <taxon>Metazoa</taxon>
        <taxon>Echinodermata</taxon>
        <taxon>Eleutherozoa</taxon>
        <taxon>Echinozoa</taxon>
        <taxon>Echinoidea</taxon>
        <taxon>Euechinoidea</taxon>
        <taxon>Echinacea</taxon>
        <taxon>Camarodonta</taxon>
        <taxon>Echinidea</taxon>
        <taxon>Strongylocentrotidae</taxon>
        <taxon>Strongylocentrotus</taxon>
    </lineage>
</organism>
<dbReference type="OrthoDB" id="1601181at2759"/>
<dbReference type="GO" id="GO:0004520">
    <property type="term" value="F:DNA endonuclease activity"/>
    <property type="evidence" value="ECO:0000318"/>
    <property type="project" value="GO_Central"/>
</dbReference>
<reference evidence="4" key="2">
    <citation type="submission" date="2021-01" db="UniProtKB">
        <authorList>
            <consortium name="EnsemblMetazoa"/>
        </authorList>
    </citation>
    <scope>IDENTIFICATION</scope>
</reference>
<evidence type="ECO:0000259" key="3">
    <source>
        <dbReference type="PROSITE" id="PS50954"/>
    </source>
</evidence>
<dbReference type="InterPro" id="IPR011015">
    <property type="entry name" value="LEM/LEM-like_dom_sf"/>
</dbReference>
<feature type="repeat" description="ANK" evidence="1">
    <location>
        <begin position="40"/>
        <end position="75"/>
    </location>
</feature>
<dbReference type="Pfam" id="PF03020">
    <property type="entry name" value="LEM"/>
    <property type="match status" value="1"/>
</dbReference>
<dbReference type="Gene3D" id="1.25.40.20">
    <property type="entry name" value="Ankyrin repeat-containing domain"/>
    <property type="match status" value="1"/>
</dbReference>
<dbReference type="InterPro" id="IPR034998">
    <property type="entry name" value="ANKLE1"/>
</dbReference>
<evidence type="ECO:0000313" key="4">
    <source>
        <dbReference type="EnsemblMetazoa" id="XP_030832501"/>
    </source>
</evidence>
<dbReference type="InParanoid" id="A0A7M7N7X3"/>
<dbReference type="PROSITE" id="PS50954">
    <property type="entry name" value="LEM"/>
    <property type="match status" value="1"/>
</dbReference>
<feature type="compositionally biased region" description="Polar residues" evidence="2">
    <location>
        <begin position="238"/>
        <end position="255"/>
    </location>
</feature>
<feature type="region of interest" description="Disordered" evidence="2">
    <location>
        <begin position="199"/>
        <end position="219"/>
    </location>
</feature>
<dbReference type="CDD" id="cd10454">
    <property type="entry name" value="GIY-YIG_COG3680_Meta"/>
    <property type="match status" value="1"/>
</dbReference>
<feature type="region of interest" description="Disordered" evidence="2">
    <location>
        <begin position="233"/>
        <end position="255"/>
    </location>
</feature>
<name>A0A7M7N7X3_STRPU</name>
<dbReference type="RefSeq" id="XP_030832501.1">
    <property type="nucleotide sequence ID" value="XM_030976641.1"/>
</dbReference>
<dbReference type="CTD" id="126549"/>
<feature type="region of interest" description="Disordered" evidence="2">
    <location>
        <begin position="272"/>
        <end position="324"/>
    </location>
</feature>
<dbReference type="AlphaFoldDB" id="A0A7M7N7X3"/>
<feature type="compositionally biased region" description="Low complexity" evidence="2">
    <location>
        <begin position="449"/>
        <end position="465"/>
    </location>
</feature>
<evidence type="ECO:0000256" key="1">
    <source>
        <dbReference type="PROSITE-ProRule" id="PRU00023"/>
    </source>
</evidence>
<dbReference type="Pfam" id="PF12796">
    <property type="entry name" value="Ank_2"/>
    <property type="match status" value="1"/>
</dbReference>
<feature type="compositionally biased region" description="Polar residues" evidence="2">
    <location>
        <begin position="383"/>
        <end position="393"/>
    </location>
</feature>
<feature type="repeat" description="ANK" evidence="1">
    <location>
        <begin position="76"/>
        <end position="108"/>
    </location>
</feature>
<dbReference type="SUPFAM" id="SSF63451">
    <property type="entry name" value="LEM domain"/>
    <property type="match status" value="1"/>
</dbReference>
<dbReference type="GO" id="GO:0005737">
    <property type="term" value="C:cytoplasm"/>
    <property type="evidence" value="ECO:0000318"/>
    <property type="project" value="GO_Central"/>
</dbReference>
<feature type="region of interest" description="Disordered" evidence="2">
    <location>
        <begin position="364"/>
        <end position="465"/>
    </location>
</feature>
<dbReference type="PANTHER" id="PTHR46427">
    <property type="entry name" value="ANKYRIN REPEAT AND LEM DOMAIN-CONTAINING PROTEIN 1"/>
    <property type="match status" value="1"/>
</dbReference>
<keyword evidence="5" id="KW-1185">Reference proteome</keyword>
<dbReference type="Pfam" id="PF22945">
    <property type="entry name" value="LEM-3_GIY-YIG"/>
    <property type="match status" value="1"/>
</dbReference>
<dbReference type="SMART" id="SM00248">
    <property type="entry name" value="ANK"/>
    <property type="match status" value="2"/>
</dbReference>
<feature type="compositionally biased region" description="Low complexity" evidence="2">
    <location>
        <begin position="272"/>
        <end position="296"/>
    </location>
</feature>
<sequence>MASKLLKAQCLLQTINDDNISQAETLLKEGACPNLLLPAEGVSPFHLAVGCDSRHALQLTTLFLQHNADPNVRSTEGLTPVHVAASWGRFQALELLLWNGGDPSLEDEEGQTARNMAESSGHWDCINLLDTWVDGQYEEEEEKEEDGGSFLEIPLALQGDTNDICGSPSYLPDHEMLNDLSPDKHGRLNNNYNAGYSWSPGSASSSTDNEFNFQGVEEGDTDHDLEDYEISFPKQRVPSFSPSHDRPQSVQSTYEETSLNLALQSMNLDNYSLSSSASNRSSSSSSAVSPFSVKTSPSQSDVHSEGEGSPSANEHTLTGFGLDVTSPDHTVVFSKATCTAKDRRRTVFCPLKYPSFEFEKWETSMSPNSIAESDLSEEEQREASLSPNSTAESAVNEEERREASISPHSAPESNVNEEEQGETSFSLYYTAESDVNEEEQTVPEACEASPSSSCTSSSLDSSHRSNISSKSVYCNRRSGASLIEQHFLPASGSEPSLLNFSFASADDTVVYDWTSFKLDSGEEEVPHRLEIPPELAKLTNDELKLKLSAHGEDVGPVTATTRSVYLSFLVRLMQDDGNTLRRLKQKQDSGNSNFQYELAEILNETKPLPDVHELEKQMVEQFQEPDPKRKWREGKLKSSFNYLLLDPRVTRDLPSRYPKLTQLETFKTFVSGIFYVGKGKRSRPYAHFEEALDHLKKKRTKKPGSKVLHILDVWSGGMGVVSLHCFQNVIPVEAYTREACMIDALGISRLTNAKRGDYYGVAHSWSGSKKRKIGVHLLHKACQIFLMEGERQIRSVDITSGQ</sequence>
<feature type="domain" description="LEM" evidence="3">
    <location>
        <begin position="532"/>
        <end position="576"/>
    </location>
</feature>
<keyword evidence="1" id="KW-0040">ANK repeat</keyword>
<dbReference type="Proteomes" id="UP000007110">
    <property type="component" value="Unassembled WGS sequence"/>
</dbReference>
<dbReference type="OMA" id="FHLVIGN"/>
<evidence type="ECO:0000313" key="5">
    <source>
        <dbReference type="Proteomes" id="UP000007110"/>
    </source>
</evidence>
<dbReference type="CDD" id="cd12934">
    <property type="entry name" value="LEM"/>
    <property type="match status" value="1"/>
</dbReference>
<dbReference type="PROSITE" id="PS50297">
    <property type="entry name" value="ANK_REP_REGION"/>
    <property type="match status" value="1"/>
</dbReference>
<dbReference type="PANTHER" id="PTHR46427:SF1">
    <property type="entry name" value="ANKYRIN REPEAT AND LEM DOMAIN-CONTAINING PROTEIN 1"/>
    <property type="match status" value="1"/>
</dbReference>
<protein>
    <recommendedName>
        <fullName evidence="3">LEM domain-containing protein</fullName>
    </recommendedName>
</protein>